<dbReference type="SUPFAM" id="SSF53474">
    <property type="entry name" value="alpha/beta-Hydrolases"/>
    <property type="match status" value="1"/>
</dbReference>
<evidence type="ECO:0000256" key="1">
    <source>
        <dbReference type="SAM" id="MobiDB-lite"/>
    </source>
</evidence>
<sequence>MAALAATTALLAVPASAEPEAWGDGWTVERVGEAYEVTVELDGPLEIRAAAPAVMVDGEEVGVAVVSEDGATLTTVTDDPAVLQAADIEAGWSGEGGLTTDAARASVVRDPDAATQARPFAEVDPDRMTYDIATLDYDLGPQVPLRGIPGRMGELAAQVTYPVNAAGRRPVVMIAHGRGPICTTADSGVAVETQSYPCALDEAEVAAQTGFASLATDLAEDGYVVVAMRTNAVAAWDASVPDRGAAARAGQILAHLDLLARVEAGTAEGGAPVVLRGKVDLSDIGLLGHSRGGEAVVRATQLAAIEGRSGIRSVMLLAPTDMGRLTLPDVPTYTMLPYCDGDLVTLQGQHYYEDSRYAFDDDVLRATSLVMGANHNYFNSALPGGELPDPIRDDLPLPWVGDDWDRQIAAKAPVDPACSRDGDGDGDVVGSERLTAQEQVDVRDRFASAWFRLTLGAEAGLLDLFDGSDHVPQELLASGVEVTTVATMPRSARVDLAPMTAASSAVAPIGGATARICASLPGTPAAASLPACADVPPSRAPHWAPTLNVLSTPAGRMLDLRWTSTGGGIRIRLPQPVDARAYEALSFRAALAPDSTSVPRMRVIVSDTAGNEAVLADASLDAALQPLPGRAAPMAKTLLRTVRLPVDLPPGSAVDLSRIAEVRLEGTSSTGAVLVSDVALSTPDVGGPNGQALPQLRLQELEVREGNGPGIALVPVRLASPAPVPVTASVETVTERGPDAQPAVRTVTFEPGQTCAVLAVALVGDRLESPAARRAVVVSAAEVEGAVGAVPWTLLTVLEDDGAPATRTRPAIPPLPPETAIRTDPCGRTSGELFRDVPTGMLFHESMAWLAVTGVTTGWSTPSGPEYRPLTPVARDAMAAFLYRFAGSPAYTPPSTSPFVDVATTNVYYKEIAWLRERGISTGWETAAGREFRPYEAVARDAMAAFLYRFAGSPTFQAPTASPFADVLTDQQHFKEMAWVSSAGVSTGWEENGRREYRASLPVARDAMAAFLERLTRIP</sequence>
<dbReference type="PROSITE" id="PS51272">
    <property type="entry name" value="SLH"/>
    <property type="match status" value="2"/>
</dbReference>
<name>A0A4Z1E0E0_9MICO</name>
<proteinExistence type="predicted"/>
<evidence type="ECO:0000313" key="5">
    <source>
        <dbReference type="Proteomes" id="UP000297318"/>
    </source>
</evidence>
<keyword evidence="5" id="KW-1185">Reference proteome</keyword>
<dbReference type="SUPFAM" id="SSF141072">
    <property type="entry name" value="CalX-like"/>
    <property type="match status" value="1"/>
</dbReference>
<dbReference type="InterPro" id="IPR029058">
    <property type="entry name" value="AB_hydrolase_fold"/>
</dbReference>
<feature type="chain" id="PRO_5038494464" description="SLH domain-containing protein" evidence="2">
    <location>
        <begin position="18"/>
        <end position="1019"/>
    </location>
</feature>
<feature type="domain" description="SLH" evidence="3">
    <location>
        <begin position="895"/>
        <end position="961"/>
    </location>
</feature>
<dbReference type="Gene3D" id="3.40.50.1820">
    <property type="entry name" value="alpha/beta hydrolase"/>
    <property type="match status" value="1"/>
</dbReference>
<dbReference type="Proteomes" id="UP000297318">
    <property type="component" value="Unassembled WGS sequence"/>
</dbReference>
<evidence type="ECO:0000259" key="3">
    <source>
        <dbReference type="PROSITE" id="PS51272"/>
    </source>
</evidence>
<protein>
    <recommendedName>
        <fullName evidence="3">SLH domain-containing protein</fullName>
    </recommendedName>
</protein>
<feature type="domain" description="SLH" evidence="3">
    <location>
        <begin position="830"/>
        <end position="894"/>
    </location>
</feature>
<evidence type="ECO:0000313" key="4">
    <source>
        <dbReference type="EMBL" id="TGO05334.1"/>
    </source>
</evidence>
<dbReference type="AlphaFoldDB" id="A0A4Z1E0E0"/>
<organism evidence="4 5">
    <name type="scientific">Serinibacter arcticus</name>
    <dbReference type="NCBI Taxonomy" id="1655435"/>
    <lineage>
        <taxon>Bacteria</taxon>
        <taxon>Bacillati</taxon>
        <taxon>Actinomycetota</taxon>
        <taxon>Actinomycetes</taxon>
        <taxon>Micrococcales</taxon>
        <taxon>Beutenbergiaceae</taxon>
        <taxon>Serinibacter</taxon>
    </lineage>
</organism>
<evidence type="ECO:0000256" key="2">
    <source>
        <dbReference type="SAM" id="SignalP"/>
    </source>
</evidence>
<reference evidence="4 5" key="1">
    <citation type="submission" date="2018-11" db="EMBL/GenBank/DDBJ databases">
        <title>Complete genome sequencing of the Actinobacteria Serinibacter sp. K3-2.</title>
        <authorList>
            <person name="Rakitin A.L."/>
            <person name="Beletsky A.V."/>
            <person name="Mardanov A.V."/>
            <person name="Ravin N.V."/>
            <person name="Gromova A.S."/>
            <person name="Filippova S.N."/>
            <person name="Gal'Chenko V.F."/>
        </authorList>
    </citation>
    <scope>NUCLEOTIDE SEQUENCE [LARGE SCALE GENOMIC DNA]</scope>
    <source>
        <strain evidence="4 5">K3-2</strain>
    </source>
</reference>
<gene>
    <name evidence="4" type="ORF">SERN_1338</name>
</gene>
<dbReference type="EMBL" id="RHPJ01000002">
    <property type="protein sequence ID" value="TGO05334.1"/>
    <property type="molecule type" value="Genomic_DNA"/>
</dbReference>
<feature type="region of interest" description="Disordered" evidence="1">
    <location>
        <begin position="805"/>
        <end position="827"/>
    </location>
</feature>
<dbReference type="InterPro" id="IPR001119">
    <property type="entry name" value="SLH_dom"/>
</dbReference>
<dbReference type="InterPro" id="IPR038081">
    <property type="entry name" value="CalX-like_sf"/>
</dbReference>
<feature type="signal peptide" evidence="2">
    <location>
        <begin position="1"/>
        <end position="17"/>
    </location>
</feature>
<keyword evidence="2" id="KW-0732">Signal</keyword>
<comment type="caution">
    <text evidence="4">The sequence shown here is derived from an EMBL/GenBank/DDBJ whole genome shotgun (WGS) entry which is preliminary data.</text>
</comment>
<accession>A0A4Z1E0E0</accession>